<accession>A0A9P0D6B5</accession>
<dbReference type="PROSITE" id="PS51456">
    <property type="entry name" value="MYOSIN_MOTOR"/>
    <property type="match status" value="1"/>
</dbReference>
<dbReference type="EMBL" id="OV651820">
    <property type="protein sequence ID" value="CAH1114720.1"/>
    <property type="molecule type" value="Genomic_DNA"/>
</dbReference>
<evidence type="ECO:0000256" key="12">
    <source>
        <dbReference type="PROSITE-ProRule" id="PRU00782"/>
    </source>
</evidence>
<evidence type="ECO:0000256" key="2">
    <source>
        <dbReference type="ARBA" id="ARBA00004316"/>
    </source>
</evidence>
<dbReference type="GO" id="GO:0004674">
    <property type="term" value="F:protein serine/threonine kinase activity"/>
    <property type="evidence" value="ECO:0007669"/>
    <property type="project" value="TreeGrafter"/>
</dbReference>
<keyword evidence="6 12" id="KW-0067">ATP-binding</keyword>
<dbReference type="Gene3D" id="1.20.120.720">
    <property type="entry name" value="Myosin VI head, motor domain, U50 subdomain"/>
    <property type="match status" value="1"/>
</dbReference>
<dbReference type="PROSITE" id="PS00108">
    <property type="entry name" value="PROTEIN_KINASE_ST"/>
    <property type="match status" value="1"/>
</dbReference>
<evidence type="ECO:0000256" key="7">
    <source>
        <dbReference type="ARBA" id="ARBA00023123"/>
    </source>
</evidence>
<evidence type="ECO:0000256" key="5">
    <source>
        <dbReference type="ARBA" id="ARBA00022741"/>
    </source>
</evidence>
<dbReference type="OrthoDB" id="6108017at2759"/>
<dbReference type="SUPFAM" id="SSF56112">
    <property type="entry name" value="Protein kinase-like (PK-like)"/>
    <property type="match status" value="1"/>
</dbReference>
<keyword evidence="10" id="KW-0206">Cytoskeleton</keyword>
<organism evidence="15 16">
    <name type="scientific">Psylliodes chrysocephalus</name>
    <dbReference type="NCBI Taxonomy" id="3402493"/>
    <lineage>
        <taxon>Eukaryota</taxon>
        <taxon>Metazoa</taxon>
        <taxon>Ecdysozoa</taxon>
        <taxon>Arthropoda</taxon>
        <taxon>Hexapoda</taxon>
        <taxon>Insecta</taxon>
        <taxon>Pterygota</taxon>
        <taxon>Neoptera</taxon>
        <taxon>Endopterygota</taxon>
        <taxon>Coleoptera</taxon>
        <taxon>Polyphaga</taxon>
        <taxon>Cucujiformia</taxon>
        <taxon>Chrysomeloidea</taxon>
        <taxon>Chrysomelidae</taxon>
        <taxon>Galerucinae</taxon>
        <taxon>Alticini</taxon>
        <taxon>Psylliodes</taxon>
    </lineage>
</organism>
<keyword evidence="3" id="KW-0963">Cytoplasm</keyword>
<evidence type="ECO:0000259" key="13">
    <source>
        <dbReference type="PROSITE" id="PS50011"/>
    </source>
</evidence>
<comment type="subcellular location">
    <subcellularLocation>
        <location evidence="2">Cell projection</location>
    </subcellularLocation>
    <subcellularLocation>
        <location evidence="1">Cytoplasm</location>
        <location evidence="1">Cytoskeleton</location>
    </subcellularLocation>
</comment>
<dbReference type="PANTHER" id="PTHR46256">
    <property type="entry name" value="AGAP011099-PA"/>
    <property type="match status" value="1"/>
</dbReference>
<keyword evidence="7 12" id="KW-0518">Myosin</keyword>
<keyword evidence="11" id="KW-0966">Cell projection</keyword>
<dbReference type="GO" id="GO:0042995">
    <property type="term" value="C:cell projection"/>
    <property type="evidence" value="ECO:0007669"/>
    <property type="project" value="UniProtKB-SubCell"/>
</dbReference>
<comment type="caution">
    <text evidence="12">Lacks conserved residue(s) required for the propagation of feature annotation.</text>
</comment>
<evidence type="ECO:0000256" key="6">
    <source>
        <dbReference type="ARBA" id="ARBA00022840"/>
    </source>
</evidence>
<dbReference type="SMART" id="SM00220">
    <property type="entry name" value="S_TKc"/>
    <property type="match status" value="1"/>
</dbReference>
<dbReference type="Pfam" id="PF00063">
    <property type="entry name" value="Myosin_head"/>
    <property type="match status" value="1"/>
</dbReference>
<dbReference type="InterPro" id="IPR008271">
    <property type="entry name" value="Ser/Thr_kinase_AS"/>
</dbReference>
<evidence type="ECO:0000256" key="1">
    <source>
        <dbReference type="ARBA" id="ARBA00004245"/>
    </source>
</evidence>
<keyword evidence="16" id="KW-1185">Reference proteome</keyword>
<evidence type="ECO:0008006" key="17">
    <source>
        <dbReference type="Google" id="ProtNLM"/>
    </source>
</evidence>
<dbReference type="InterPro" id="IPR011009">
    <property type="entry name" value="Kinase-like_dom_sf"/>
</dbReference>
<dbReference type="GO" id="GO:0030832">
    <property type="term" value="P:regulation of actin filament length"/>
    <property type="evidence" value="ECO:0007669"/>
    <property type="project" value="TreeGrafter"/>
</dbReference>
<keyword evidence="8 12" id="KW-0505">Motor protein</keyword>
<evidence type="ECO:0000256" key="8">
    <source>
        <dbReference type="ARBA" id="ARBA00023175"/>
    </source>
</evidence>
<dbReference type="Proteomes" id="UP001153636">
    <property type="component" value="Chromosome 8"/>
</dbReference>
<evidence type="ECO:0000256" key="11">
    <source>
        <dbReference type="ARBA" id="ARBA00023273"/>
    </source>
</evidence>
<keyword evidence="4" id="KW-0677">Repeat</keyword>
<dbReference type="Gene3D" id="3.40.850.10">
    <property type="entry name" value="Kinesin motor domain"/>
    <property type="match status" value="1"/>
</dbReference>
<dbReference type="PANTHER" id="PTHR46256:SF2">
    <property type="entry name" value="NEITHER INACTIVATION NOR AFTERPOTENTIAL PROTEIN C"/>
    <property type="match status" value="1"/>
</dbReference>
<dbReference type="SMART" id="SM00242">
    <property type="entry name" value="MYSc"/>
    <property type="match status" value="1"/>
</dbReference>
<proteinExistence type="inferred from homology"/>
<dbReference type="Gene3D" id="1.20.5.4820">
    <property type="match status" value="1"/>
</dbReference>
<gene>
    <name evidence="15" type="ORF">PSYICH_LOCUS14027</name>
</gene>
<evidence type="ECO:0000259" key="14">
    <source>
        <dbReference type="PROSITE" id="PS51456"/>
    </source>
</evidence>
<name>A0A9P0D6B5_9CUCU</name>
<reference evidence="15" key="1">
    <citation type="submission" date="2022-01" db="EMBL/GenBank/DDBJ databases">
        <authorList>
            <person name="King R."/>
        </authorList>
    </citation>
    <scope>NUCLEOTIDE SEQUENCE</scope>
</reference>
<feature type="domain" description="Protein kinase" evidence="13">
    <location>
        <begin position="15"/>
        <end position="278"/>
    </location>
</feature>
<dbReference type="InterPro" id="IPR036961">
    <property type="entry name" value="Kinesin_motor_dom_sf"/>
</dbReference>
<dbReference type="Gene3D" id="1.20.58.530">
    <property type="match status" value="1"/>
</dbReference>
<feature type="domain" description="Myosin motor" evidence="14">
    <location>
        <begin position="329"/>
        <end position="1028"/>
    </location>
</feature>
<feature type="binding site" evidence="12">
    <location>
        <begin position="422"/>
        <end position="429"/>
    </location>
    <ligand>
        <name>ATP</name>
        <dbReference type="ChEBI" id="CHEBI:30616"/>
    </ligand>
</feature>
<dbReference type="GO" id="GO:0000146">
    <property type="term" value="F:microfilament motor activity"/>
    <property type="evidence" value="ECO:0007669"/>
    <property type="project" value="TreeGrafter"/>
</dbReference>
<dbReference type="InterPro" id="IPR000719">
    <property type="entry name" value="Prot_kinase_dom"/>
</dbReference>
<dbReference type="InterPro" id="IPR001609">
    <property type="entry name" value="Myosin_head_motor_dom-like"/>
</dbReference>
<dbReference type="Gene3D" id="1.10.10.820">
    <property type="match status" value="1"/>
</dbReference>
<dbReference type="PROSITE" id="PS50096">
    <property type="entry name" value="IQ"/>
    <property type="match status" value="1"/>
</dbReference>
<dbReference type="Pfam" id="PF00069">
    <property type="entry name" value="Pkinase"/>
    <property type="match status" value="1"/>
</dbReference>
<dbReference type="Gene3D" id="1.10.510.10">
    <property type="entry name" value="Transferase(Phosphotransferase) domain 1"/>
    <property type="match status" value="1"/>
</dbReference>
<dbReference type="PRINTS" id="PR00193">
    <property type="entry name" value="MYOSINHEAVY"/>
</dbReference>
<dbReference type="GO" id="GO:0005524">
    <property type="term" value="F:ATP binding"/>
    <property type="evidence" value="ECO:0007669"/>
    <property type="project" value="UniProtKB-UniRule"/>
</dbReference>
<keyword evidence="9 12" id="KW-0009">Actin-binding</keyword>
<evidence type="ECO:0000256" key="9">
    <source>
        <dbReference type="ARBA" id="ARBA00023203"/>
    </source>
</evidence>
<dbReference type="InterPro" id="IPR052409">
    <property type="entry name" value="Myosin-III_kinase_activity"/>
</dbReference>
<evidence type="ECO:0000313" key="16">
    <source>
        <dbReference type="Proteomes" id="UP001153636"/>
    </source>
</evidence>
<keyword evidence="5 12" id="KW-0547">Nucleotide-binding</keyword>
<sequence>MKVNLTDIPEPGGRYEFGDLCGYGVYGKVYTAIDIQASKKKVAIKCQKYETGCKEFIEEEYNILKDLSSHLNIIDFYGIFKKNNEIWFVIEPCDGGSVVDLVNRLFAKNRRMVEEHIAYVIKETVRGLIYLHENKVVHRDVKGSNILLSKEGEVKICDFGLSKIRSTPEEYLSVILGSPSWMAPELVSIGSNNKDAGYNDKVDVWSLGITAIELGDGKAPFQDMHPSRALFQIVANPPPTLMKISNWTENFHDFISECLVKDYEYRPCMMEMIEHPFLEEIPENNYHLAMEIKSLLSDVETEKRIQKKPDVVVHGKYLKKDIDSDMEPIYDEDLAAIHPISEREILELLEKRLELGDIYTYIGDLLLSLNPNERKSIFGNDFHQKYHFKSRSDNPPHIYAIADTAYQNALHHNTIQQIVLSGESGSGKTTNYLHLIDHLFYLGENTSINMARIKNAVKLVHSLVHASTPSNNYATRAVFKTELNYGKSGKLSGASFKIHCLEKSRVSSLDSRQSNFHIFYYIYDGLIATLKHEKYYLKSHREYIFLKNTNKKSNLPKDDIDSNTSKHKKICSYFDELQFSEDQISTIHCVIAAILHLGEVKFKQNDDMYAIMEGKEEVQYISRLLEIDEKKICWTLTNYCAVKGGNAFKVRQTFDEAKEARDVLANTLYARLVDYIIGTINNKLSFGKAIFGNSYAIKILDFFGFECFKQNAFSQLIINTFNEQLHYHFLQRIFSWELQDLQDENIEFIPMSYYNNKDTLNEILGTPEGLFSIIDDASKKGHRGKYVTDNLYNEDKRKIMIYEESTITVIHYTGKVTYDCLEMPEKNRDFLSPEIIETLRSSKNAIISLMFTSKLDRTGNLIMAGEELRKTKYGFQSKVSTERQYSQIKKMRTQSAVFRSLCIELLRELSIGSGSGGTHFVRCIRTDLKGIPQNFKRELVKHQIRAMGVAETAKIRQKGYSQRISFPEFLRRYKFLAFDFDENVDITKDNCRLLMVRLKMEGWALGKSKIFLKYYNEEYLSRLYETQVKKIIKIQSILRGFLVKCRLAKQIKKEQKSCINQINARRRSSILTEEEAAEIIQKAYRNAAKRKEILELHSNLTETEMKFIRPIVRKWRSKSLFSILMTYRAKRIQDFFNLSQQVHLYNMNAFHKLQQTEEGIDLGLIDKSAQVCSYLNEVNNSVLKLNFRLEDIPFYSTSHMSDLLTNIGELATMHESWDSPYRWRELRSQTKQESIDEDIDSHQTLSNINFIREPDEDLEALPSPAGSDDGKELKDSINEAMKMKEKRIDYIKQDQFKEKHIKFEDNQFKVNLRKVEGSSKYKNINENYTMNSAPANKDFDYIKAIPLKVKPKYSVDPIEELRNIARRDSNASDDEPPFNFQGMLRKTNFRRESLKNSVQAIRRYSLTKEHGKNIVNGLPNGHDDDNAINRKHCSLEIFPGLIMEGVEVEL</sequence>
<protein>
    <recommendedName>
        <fullName evidence="17">Neither inactivation nor afterpotential protein C</fullName>
    </recommendedName>
</protein>
<evidence type="ECO:0000256" key="4">
    <source>
        <dbReference type="ARBA" id="ARBA00022737"/>
    </source>
</evidence>
<dbReference type="GO" id="GO:0003779">
    <property type="term" value="F:actin binding"/>
    <property type="evidence" value="ECO:0007669"/>
    <property type="project" value="UniProtKB-KW"/>
</dbReference>
<dbReference type="PROSITE" id="PS50011">
    <property type="entry name" value="PROTEIN_KINASE_DOM"/>
    <property type="match status" value="1"/>
</dbReference>
<evidence type="ECO:0000256" key="3">
    <source>
        <dbReference type="ARBA" id="ARBA00022490"/>
    </source>
</evidence>
<dbReference type="GO" id="GO:0016459">
    <property type="term" value="C:myosin complex"/>
    <property type="evidence" value="ECO:0007669"/>
    <property type="project" value="UniProtKB-KW"/>
</dbReference>
<comment type="similarity">
    <text evidence="12">Belongs to the TRAFAC class myosin-kinesin ATPase superfamily. Myosin family.</text>
</comment>
<dbReference type="SUPFAM" id="SSF52540">
    <property type="entry name" value="P-loop containing nucleoside triphosphate hydrolases"/>
    <property type="match status" value="1"/>
</dbReference>
<evidence type="ECO:0000256" key="10">
    <source>
        <dbReference type="ARBA" id="ARBA00023212"/>
    </source>
</evidence>
<dbReference type="InterPro" id="IPR027417">
    <property type="entry name" value="P-loop_NTPase"/>
</dbReference>
<evidence type="ECO:0000313" key="15">
    <source>
        <dbReference type="EMBL" id="CAH1114720.1"/>
    </source>
</evidence>